<dbReference type="InterPro" id="IPR006342">
    <property type="entry name" value="FkbM_mtfrase"/>
</dbReference>
<evidence type="ECO:0000313" key="2">
    <source>
        <dbReference type="EMBL" id="MDQ0315205.1"/>
    </source>
</evidence>
<dbReference type="AlphaFoldDB" id="A0AAE3VP39"/>
<dbReference type="Gene3D" id="3.40.50.150">
    <property type="entry name" value="Vaccinia Virus protein VP39"/>
    <property type="match status" value="1"/>
</dbReference>
<comment type="caution">
    <text evidence="2">The sequence shown here is derived from an EMBL/GenBank/DDBJ whole genome shotgun (WGS) entry which is preliminary data.</text>
</comment>
<reference evidence="2" key="1">
    <citation type="submission" date="2023-07" db="EMBL/GenBank/DDBJ databases">
        <title>Genomic Encyclopedia of Type Strains, Phase IV (KMG-IV): sequencing the most valuable type-strain genomes for metagenomic binning, comparative biology and taxonomic classification.</title>
        <authorList>
            <person name="Goeker M."/>
        </authorList>
    </citation>
    <scope>NUCLEOTIDE SEQUENCE</scope>
    <source>
        <strain evidence="2">DSM 21202</strain>
    </source>
</reference>
<dbReference type="GO" id="GO:0032259">
    <property type="term" value="P:methylation"/>
    <property type="evidence" value="ECO:0007669"/>
    <property type="project" value="UniProtKB-KW"/>
</dbReference>
<dbReference type="InterPro" id="IPR029063">
    <property type="entry name" value="SAM-dependent_MTases_sf"/>
</dbReference>
<sequence>MTAMTQLSGRGALDAPFGSLKPGAAMRAMLALARGRRLAPGARSWVRRRVRRMMPPDEIDIVVEGLSFRVSPRDNKDGFDLAAKHRLPEAEERAFVLDQLQPGDLFVDIGANLGVYSVSTAARGPQGIHVVAFEPHPVSQPRLALNLAANGLTDRVTIEPVAVGPTRGTTTLWANASGNAGRASLHAFDGDRSLGFDVDIVPLAERLADYSAPVGVLKIDIEGFEDQALLPYVDSVPRERWPRAIVAETTHAHLWQRDLIQGLLERGYTRAATTAENVMLILSGAPTAPLNTPR</sequence>
<dbReference type="Proteomes" id="UP001229244">
    <property type="component" value="Unassembled WGS sequence"/>
</dbReference>
<proteinExistence type="predicted"/>
<gene>
    <name evidence="2" type="ORF">J2S73_001662</name>
</gene>
<keyword evidence="3" id="KW-1185">Reference proteome</keyword>
<dbReference type="PANTHER" id="PTHR34203:SF15">
    <property type="entry name" value="SLL1173 PROTEIN"/>
    <property type="match status" value="1"/>
</dbReference>
<keyword evidence="2" id="KW-0808">Transferase</keyword>
<name>A0AAE3VP39_9HYPH</name>
<dbReference type="SUPFAM" id="SSF53335">
    <property type="entry name" value="S-adenosyl-L-methionine-dependent methyltransferases"/>
    <property type="match status" value="1"/>
</dbReference>
<dbReference type="Pfam" id="PF05050">
    <property type="entry name" value="Methyltransf_21"/>
    <property type="match status" value="1"/>
</dbReference>
<dbReference type="EMBL" id="JAUSUL010000002">
    <property type="protein sequence ID" value="MDQ0315205.1"/>
    <property type="molecule type" value="Genomic_DNA"/>
</dbReference>
<dbReference type="NCBIfam" id="TIGR01444">
    <property type="entry name" value="fkbM_fam"/>
    <property type="match status" value="1"/>
</dbReference>
<accession>A0AAE3VP39</accession>
<keyword evidence="2" id="KW-0489">Methyltransferase</keyword>
<dbReference type="GO" id="GO:0008168">
    <property type="term" value="F:methyltransferase activity"/>
    <property type="evidence" value="ECO:0007669"/>
    <property type="project" value="UniProtKB-KW"/>
</dbReference>
<dbReference type="PANTHER" id="PTHR34203">
    <property type="entry name" value="METHYLTRANSFERASE, FKBM FAMILY PROTEIN"/>
    <property type="match status" value="1"/>
</dbReference>
<organism evidence="2 3">
    <name type="scientific">Amorphus orientalis</name>
    <dbReference type="NCBI Taxonomy" id="649198"/>
    <lineage>
        <taxon>Bacteria</taxon>
        <taxon>Pseudomonadati</taxon>
        <taxon>Pseudomonadota</taxon>
        <taxon>Alphaproteobacteria</taxon>
        <taxon>Hyphomicrobiales</taxon>
        <taxon>Amorphaceae</taxon>
        <taxon>Amorphus</taxon>
    </lineage>
</organism>
<feature type="domain" description="Methyltransferase FkbM" evidence="1">
    <location>
        <begin position="108"/>
        <end position="253"/>
    </location>
</feature>
<evidence type="ECO:0000259" key="1">
    <source>
        <dbReference type="Pfam" id="PF05050"/>
    </source>
</evidence>
<dbReference type="InterPro" id="IPR052514">
    <property type="entry name" value="SAM-dependent_MTase"/>
</dbReference>
<evidence type="ECO:0000313" key="3">
    <source>
        <dbReference type="Proteomes" id="UP001229244"/>
    </source>
</evidence>
<protein>
    <submittedName>
        <fullName evidence="2">FkbM family methyltransferase</fullName>
    </submittedName>
</protein>